<accession>A0ABS0CIM2</accession>
<feature type="region of interest" description="Disordered" evidence="1">
    <location>
        <begin position="34"/>
        <end position="61"/>
    </location>
</feature>
<dbReference type="RefSeq" id="WP_195127852.1">
    <property type="nucleotide sequence ID" value="NZ_JADLQX010000002.1"/>
</dbReference>
<reference evidence="2 3" key="1">
    <citation type="submission" date="2020-10" db="EMBL/GenBank/DDBJ databases">
        <title>Identification of Nocardia species via Next-generation sequencing and recognition of intraspecies genetic diversity.</title>
        <authorList>
            <person name="Li P."/>
            <person name="Li P."/>
            <person name="Lu B."/>
        </authorList>
    </citation>
    <scope>NUCLEOTIDE SEQUENCE [LARGE SCALE GENOMIC DNA]</scope>
    <source>
        <strain evidence="2 3">BJ06-0157</strain>
    </source>
</reference>
<proteinExistence type="predicted"/>
<gene>
    <name evidence="2" type="ORF">IU459_02720</name>
</gene>
<evidence type="ECO:0000256" key="1">
    <source>
        <dbReference type="SAM" id="MobiDB-lite"/>
    </source>
</evidence>
<evidence type="ECO:0000313" key="2">
    <source>
        <dbReference type="EMBL" id="MBF6296452.1"/>
    </source>
</evidence>
<sequence length="104" mass="12067">MAFNWWKEAEPDETSPQAIIDRVQAEWRAERQRIQAKDAQPADTRLWPQGWPHEAPDHPLSVPEAHATMQRHRGCRVQDCPRKTAARQTLIAAGRMKPDTSREY</sequence>
<evidence type="ECO:0000313" key="3">
    <source>
        <dbReference type="Proteomes" id="UP000702209"/>
    </source>
</evidence>
<comment type="caution">
    <text evidence="2">The sequence shown here is derived from an EMBL/GenBank/DDBJ whole genome shotgun (WGS) entry which is preliminary data.</text>
</comment>
<dbReference type="EMBL" id="JADLQX010000002">
    <property type="protein sequence ID" value="MBF6296452.1"/>
    <property type="molecule type" value="Genomic_DNA"/>
</dbReference>
<organism evidence="2 3">
    <name type="scientific">Nocardia amamiensis</name>
    <dbReference type="NCBI Taxonomy" id="404578"/>
    <lineage>
        <taxon>Bacteria</taxon>
        <taxon>Bacillati</taxon>
        <taxon>Actinomycetota</taxon>
        <taxon>Actinomycetes</taxon>
        <taxon>Mycobacteriales</taxon>
        <taxon>Nocardiaceae</taxon>
        <taxon>Nocardia</taxon>
    </lineage>
</organism>
<dbReference type="Proteomes" id="UP000702209">
    <property type="component" value="Unassembled WGS sequence"/>
</dbReference>
<keyword evidence="3" id="KW-1185">Reference proteome</keyword>
<protein>
    <submittedName>
        <fullName evidence="2">Uncharacterized protein</fullName>
    </submittedName>
</protein>
<name>A0ABS0CIM2_9NOCA</name>